<accession>A0A0E9MZA5</accession>
<gene>
    <name evidence="1" type="ORF">FPE01S_01_17380</name>
</gene>
<comment type="caution">
    <text evidence="1">The sequence shown here is derived from an EMBL/GenBank/DDBJ whole genome shotgun (WGS) entry which is preliminary data.</text>
</comment>
<dbReference type="RefSeq" id="WP_046368351.1">
    <property type="nucleotide sequence ID" value="NZ_BBWV01000001.1"/>
</dbReference>
<protein>
    <submittedName>
        <fullName evidence="1">Uncharacterized protein</fullName>
    </submittedName>
</protein>
<dbReference type="STRING" id="1220578.FPE01S_01_17380"/>
<evidence type="ECO:0000313" key="2">
    <source>
        <dbReference type="Proteomes" id="UP000033121"/>
    </source>
</evidence>
<dbReference type="Proteomes" id="UP000033121">
    <property type="component" value="Unassembled WGS sequence"/>
</dbReference>
<dbReference type="OrthoDB" id="1494976at2"/>
<evidence type="ECO:0000313" key="1">
    <source>
        <dbReference type="EMBL" id="GAO42721.1"/>
    </source>
</evidence>
<sequence>MEKVLFNIPHVKLVRLDSGRYCLVVEDTLVNDLVEDFLWDDYVYQATTVSVPGKSMPAVYSNYFDDTLPVEALIEMLQQLDPAEVEQAFKIHNG</sequence>
<reference evidence="1 2" key="1">
    <citation type="submission" date="2015-04" db="EMBL/GenBank/DDBJ databases">
        <title>Whole genome shotgun sequence of Flavihumibacter petaseus NBRC 106054.</title>
        <authorList>
            <person name="Miyazawa S."/>
            <person name="Hosoyama A."/>
            <person name="Hashimoto M."/>
            <person name="Noguchi M."/>
            <person name="Tsuchikane K."/>
            <person name="Ohji S."/>
            <person name="Yamazoe A."/>
            <person name="Ichikawa N."/>
            <person name="Kimura A."/>
            <person name="Fujita N."/>
        </authorList>
    </citation>
    <scope>NUCLEOTIDE SEQUENCE [LARGE SCALE GENOMIC DNA]</scope>
    <source>
        <strain evidence="1 2">NBRC 106054</strain>
    </source>
</reference>
<dbReference type="AlphaFoldDB" id="A0A0E9MZA5"/>
<organism evidence="1 2">
    <name type="scientific">Flavihumibacter petaseus NBRC 106054</name>
    <dbReference type="NCBI Taxonomy" id="1220578"/>
    <lineage>
        <taxon>Bacteria</taxon>
        <taxon>Pseudomonadati</taxon>
        <taxon>Bacteroidota</taxon>
        <taxon>Chitinophagia</taxon>
        <taxon>Chitinophagales</taxon>
        <taxon>Chitinophagaceae</taxon>
        <taxon>Flavihumibacter</taxon>
    </lineage>
</organism>
<keyword evidence="2" id="KW-1185">Reference proteome</keyword>
<dbReference type="EMBL" id="BBWV01000001">
    <property type="protein sequence ID" value="GAO42721.1"/>
    <property type="molecule type" value="Genomic_DNA"/>
</dbReference>
<proteinExistence type="predicted"/>
<name>A0A0E9MZA5_9BACT</name>